<protein>
    <submittedName>
        <fullName evidence="1">Uncharacterized protein</fullName>
    </submittedName>
</protein>
<reference evidence="1" key="1">
    <citation type="submission" date="2020-08" db="EMBL/GenBank/DDBJ databases">
        <title>Genome public.</title>
        <authorList>
            <person name="Liu C."/>
            <person name="Sun Q."/>
        </authorList>
    </citation>
    <scope>NUCLEOTIDE SEQUENCE</scope>
    <source>
        <strain evidence="1">NSJ-42</strain>
    </source>
</reference>
<evidence type="ECO:0000313" key="2">
    <source>
        <dbReference type="Proteomes" id="UP000662088"/>
    </source>
</evidence>
<comment type="caution">
    <text evidence="1">The sequence shown here is derived from an EMBL/GenBank/DDBJ whole genome shotgun (WGS) entry which is preliminary data.</text>
</comment>
<name>A0A8I0DPJ3_9CLOT</name>
<dbReference type="AlphaFoldDB" id="A0A8I0DPJ3"/>
<dbReference type="RefSeq" id="WP_186835278.1">
    <property type="nucleotide sequence ID" value="NZ_JACOOQ010000014.1"/>
</dbReference>
<gene>
    <name evidence="1" type="ORF">H8R92_09100</name>
</gene>
<proteinExistence type="predicted"/>
<keyword evidence="2" id="KW-1185">Reference proteome</keyword>
<evidence type="ECO:0000313" key="1">
    <source>
        <dbReference type="EMBL" id="MBC5640572.1"/>
    </source>
</evidence>
<sequence length="50" mass="5988">MKILYLTKIVSMYAKGYYNVKIKLITDEEAFKILKVESFNSLMRRKQLDI</sequence>
<organism evidence="1 2">
    <name type="scientific">Clostridium lentum</name>
    <dbReference type="NCBI Taxonomy" id="2763037"/>
    <lineage>
        <taxon>Bacteria</taxon>
        <taxon>Bacillati</taxon>
        <taxon>Bacillota</taxon>
        <taxon>Clostridia</taxon>
        <taxon>Eubacteriales</taxon>
        <taxon>Clostridiaceae</taxon>
        <taxon>Clostridium</taxon>
    </lineage>
</organism>
<dbReference type="EMBL" id="JACOOQ010000014">
    <property type="protein sequence ID" value="MBC5640572.1"/>
    <property type="molecule type" value="Genomic_DNA"/>
</dbReference>
<dbReference type="Proteomes" id="UP000662088">
    <property type="component" value="Unassembled WGS sequence"/>
</dbReference>
<accession>A0A8I0DPJ3</accession>